<organism evidence="1">
    <name type="scientific">Chitinibacter mangrovi</name>
    <dbReference type="NCBI Taxonomy" id="3153927"/>
    <lineage>
        <taxon>Bacteria</taxon>
        <taxon>Pseudomonadati</taxon>
        <taxon>Pseudomonadota</taxon>
        <taxon>Betaproteobacteria</taxon>
        <taxon>Neisseriales</taxon>
        <taxon>Chitinibacteraceae</taxon>
        <taxon>Chitinibacter</taxon>
    </lineage>
</organism>
<proteinExistence type="predicted"/>
<sequence>MTKTKRTMQALSYGIKQPSDLLAKLKWDADKLTESPKPYDVFNFVILPQCSPSGFSSFTTRMKGLNPLHLQVKTKREHLGYCQKLHHSGLATQLASLIHIVTSNTMSTMYSRYAATPQTLANTFTGTMEGIFRQLVQIQRLVIGISGISPQQRPISTLTTKEKTTAFNKSRASLCSSLRA</sequence>
<dbReference type="EMBL" id="CP157355">
    <property type="protein sequence ID" value="XBM00853.1"/>
    <property type="molecule type" value="Genomic_DNA"/>
</dbReference>
<protein>
    <submittedName>
        <fullName evidence="1">Uncharacterized protein</fullName>
    </submittedName>
</protein>
<dbReference type="KEGG" id="cmav:ABHF33_00800"/>
<dbReference type="AlphaFoldDB" id="A0AAU7FAX5"/>
<accession>A0AAU7FAX5</accession>
<dbReference type="RefSeq" id="WP_348945179.1">
    <property type="nucleotide sequence ID" value="NZ_CP157355.1"/>
</dbReference>
<gene>
    <name evidence="1" type="ORF">ABHF33_00800</name>
</gene>
<name>A0AAU7FAX5_9NEIS</name>
<evidence type="ECO:0000313" key="1">
    <source>
        <dbReference type="EMBL" id="XBM00853.1"/>
    </source>
</evidence>
<reference evidence="1" key="1">
    <citation type="submission" date="2024-05" db="EMBL/GenBank/DDBJ databases">
        <authorList>
            <person name="Yang L."/>
            <person name="Pan L."/>
        </authorList>
    </citation>
    <scope>NUCLEOTIDE SEQUENCE</scope>
    <source>
        <strain evidence="1">FCG-7</strain>
    </source>
</reference>